<dbReference type="PRINTS" id="PR01008">
    <property type="entry name" value="FLGLRINGFLGH"/>
</dbReference>
<evidence type="ECO:0000256" key="6">
    <source>
        <dbReference type="ARBA" id="ARBA00023237"/>
    </source>
</evidence>
<name>A0A497XN83_9AQUI</name>
<dbReference type="InterPro" id="IPR000527">
    <property type="entry name" value="Flag_Lring"/>
</dbReference>
<evidence type="ECO:0000256" key="2">
    <source>
        <dbReference type="ARBA" id="ARBA00006929"/>
    </source>
</evidence>
<dbReference type="HAMAP" id="MF_00415">
    <property type="entry name" value="FlgH"/>
    <property type="match status" value="1"/>
</dbReference>
<dbReference type="GO" id="GO:0003774">
    <property type="term" value="F:cytoskeletal motor activity"/>
    <property type="evidence" value="ECO:0007669"/>
    <property type="project" value="InterPro"/>
</dbReference>
<evidence type="ECO:0000256" key="3">
    <source>
        <dbReference type="ARBA" id="ARBA00022729"/>
    </source>
</evidence>
<comment type="caution">
    <text evidence="8">The sequence shown here is derived from an EMBL/GenBank/DDBJ whole genome shotgun (WGS) entry which is preliminary data.</text>
</comment>
<keyword evidence="8" id="KW-0966">Cell projection</keyword>
<keyword evidence="9" id="KW-1185">Reference proteome</keyword>
<comment type="function">
    <text evidence="1 7">Assembles around the rod to form the L-ring and probably protects the motor/basal body from shearing forces during rotation.</text>
</comment>
<evidence type="ECO:0000256" key="7">
    <source>
        <dbReference type="HAMAP-Rule" id="MF_00415"/>
    </source>
</evidence>
<dbReference type="PANTHER" id="PTHR34933">
    <property type="entry name" value="FLAGELLAR L-RING PROTEIN"/>
    <property type="match status" value="1"/>
</dbReference>
<protein>
    <recommendedName>
        <fullName evidence="7">Flagellar L-ring protein</fullName>
    </recommendedName>
    <alternativeName>
        <fullName evidence="7">Basal body L-ring protein</fullName>
    </alternativeName>
</protein>
<evidence type="ECO:0000256" key="5">
    <source>
        <dbReference type="ARBA" id="ARBA00023143"/>
    </source>
</evidence>
<sequence length="225" mass="24945">MIMGAFLASFIVVFTTLLLSCSEKPRDLATYERENPFPQEEYKEKQMRGSLLSKGGWVDLYGENRAAKPGDLIFIYVVESMNAVESLSNQAGRSTAFSNAISSFFGVPQNTLANLGSQAEGKFDTKASSKVQQQGVLTTRLAGRVVKVYPNRTMLIEAKKYIVVNGMKREFVLRGIIRPEDIDSNNTVTSEKIANMEVFLDGKGYMAEGGKPGWLARIFALIFPF</sequence>
<evidence type="ECO:0000256" key="4">
    <source>
        <dbReference type="ARBA" id="ARBA00023136"/>
    </source>
</evidence>
<proteinExistence type="inferred from homology"/>
<dbReference type="Proteomes" id="UP000267841">
    <property type="component" value="Unassembled WGS sequence"/>
</dbReference>
<keyword evidence="3" id="KW-0732">Signal</keyword>
<dbReference type="PANTHER" id="PTHR34933:SF1">
    <property type="entry name" value="FLAGELLAR L-RING PROTEIN"/>
    <property type="match status" value="1"/>
</dbReference>
<organism evidence="8 9">
    <name type="scientific">Hydrogenivirga caldilitoris</name>
    <dbReference type="NCBI Taxonomy" id="246264"/>
    <lineage>
        <taxon>Bacteria</taxon>
        <taxon>Pseudomonadati</taxon>
        <taxon>Aquificota</taxon>
        <taxon>Aquificia</taxon>
        <taxon>Aquificales</taxon>
        <taxon>Aquificaceae</taxon>
        <taxon>Hydrogenivirga</taxon>
    </lineage>
</organism>
<comment type="subcellular location">
    <subcellularLocation>
        <location evidence="7">Cell outer membrane</location>
    </subcellularLocation>
    <subcellularLocation>
        <location evidence="7">Bacterial flagellum basal body</location>
    </subcellularLocation>
</comment>
<reference evidence="8 9" key="1">
    <citation type="submission" date="2018-10" db="EMBL/GenBank/DDBJ databases">
        <title>Genomic Encyclopedia of Archaeal and Bacterial Type Strains, Phase II (KMG-II): from individual species to whole genera.</title>
        <authorList>
            <person name="Goeker M."/>
        </authorList>
    </citation>
    <scope>NUCLEOTIDE SEQUENCE [LARGE SCALE GENOMIC DNA]</scope>
    <source>
        <strain evidence="8 9">DSM 16510</strain>
    </source>
</reference>
<gene>
    <name evidence="7" type="primary">flgH</name>
    <name evidence="8" type="ORF">BCF55_0656</name>
</gene>
<dbReference type="Pfam" id="PF02107">
    <property type="entry name" value="FlgH"/>
    <property type="match status" value="1"/>
</dbReference>
<keyword evidence="8" id="KW-0282">Flagellum</keyword>
<dbReference type="AlphaFoldDB" id="A0A497XN83"/>
<keyword evidence="4 7" id="KW-0472">Membrane</keyword>
<evidence type="ECO:0000313" key="9">
    <source>
        <dbReference type="Proteomes" id="UP000267841"/>
    </source>
</evidence>
<accession>A0A497XN83</accession>
<dbReference type="GO" id="GO:0009427">
    <property type="term" value="C:bacterial-type flagellum basal body, distal rod, L ring"/>
    <property type="evidence" value="ECO:0007669"/>
    <property type="project" value="InterPro"/>
</dbReference>
<keyword evidence="6 7" id="KW-0998">Cell outer membrane</keyword>
<comment type="subunit">
    <text evidence="7">The basal body constitutes a major portion of the flagellar organelle and consists of four rings (L,P,S, and M) mounted on a central rod.</text>
</comment>
<dbReference type="EMBL" id="RCCJ01000001">
    <property type="protein sequence ID" value="RLJ70385.1"/>
    <property type="molecule type" value="Genomic_DNA"/>
</dbReference>
<keyword evidence="8" id="KW-0969">Cilium</keyword>
<keyword evidence="5 7" id="KW-0975">Bacterial flagellum</keyword>
<comment type="similarity">
    <text evidence="2 7">Belongs to the FlgH family.</text>
</comment>
<dbReference type="GO" id="GO:0071973">
    <property type="term" value="P:bacterial-type flagellum-dependent cell motility"/>
    <property type="evidence" value="ECO:0007669"/>
    <property type="project" value="InterPro"/>
</dbReference>
<dbReference type="GO" id="GO:0009279">
    <property type="term" value="C:cell outer membrane"/>
    <property type="evidence" value="ECO:0007669"/>
    <property type="project" value="UniProtKB-SubCell"/>
</dbReference>
<evidence type="ECO:0000256" key="1">
    <source>
        <dbReference type="ARBA" id="ARBA00002591"/>
    </source>
</evidence>
<evidence type="ECO:0000313" key="8">
    <source>
        <dbReference type="EMBL" id="RLJ70385.1"/>
    </source>
</evidence>